<sequence length="103" mass="11525">MGLIDRKNTIKHQNVFPWKKYALSNHLPSLSTAQSSMTKLKPSTVLKNLFAQKGTRLEAKLQITVKRAVLPVPASMIEICEQGVQSFTYITVAAMSKPQLRNL</sequence>
<accession>A0ABQ8EHZ2</accession>
<evidence type="ECO:0000313" key="1">
    <source>
        <dbReference type="EMBL" id="KAH0941285.1"/>
    </source>
</evidence>
<dbReference type="EMBL" id="JAGKQM010000001">
    <property type="protein sequence ID" value="KAH0941285.1"/>
    <property type="molecule type" value="Genomic_DNA"/>
</dbReference>
<dbReference type="Proteomes" id="UP000824890">
    <property type="component" value="Unassembled WGS sequence"/>
</dbReference>
<organism evidence="1 2">
    <name type="scientific">Brassica napus</name>
    <name type="common">Rape</name>
    <dbReference type="NCBI Taxonomy" id="3708"/>
    <lineage>
        <taxon>Eukaryota</taxon>
        <taxon>Viridiplantae</taxon>
        <taxon>Streptophyta</taxon>
        <taxon>Embryophyta</taxon>
        <taxon>Tracheophyta</taxon>
        <taxon>Spermatophyta</taxon>
        <taxon>Magnoliopsida</taxon>
        <taxon>eudicotyledons</taxon>
        <taxon>Gunneridae</taxon>
        <taxon>Pentapetalae</taxon>
        <taxon>rosids</taxon>
        <taxon>malvids</taxon>
        <taxon>Brassicales</taxon>
        <taxon>Brassicaceae</taxon>
        <taxon>Brassiceae</taxon>
        <taxon>Brassica</taxon>
    </lineage>
</organism>
<comment type="caution">
    <text evidence="1">The sequence shown here is derived from an EMBL/GenBank/DDBJ whole genome shotgun (WGS) entry which is preliminary data.</text>
</comment>
<name>A0ABQ8EHZ2_BRANA</name>
<gene>
    <name evidence="1" type="ORF">HID58_000922</name>
</gene>
<protein>
    <submittedName>
        <fullName evidence="1">Uncharacterized protein</fullName>
    </submittedName>
</protein>
<proteinExistence type="predicted"/>
<evidence type="ECO:0000313" key="2">
    <source>
        <dbReference type="Proteomes" id="UP000824890"/>
    </source>
</evidence>
<reference evidence="1 2" key="1">
    <citation type="submission" date="2021-05" db="EMBL/GenBank/DDBJ databases">
        <title>Genome Assembly of Synthetic Allotetraploid Brassica napus Reveals Homoeologous Exchanges between Subgenomes.</title>
        <authorList>
            <person name="Davis J.T."/>
        </authorList>
    </citation>
    <scope>NUCLEOTIDE SEQUENCE [LARGE SCALE GENOMIC DNA]</scope>
    <source>
        <strain evidence="2">cv. Da-Ae</strain>
        <tissue evidence="1">Seedling</tissue>
    </source>
</reference>
<keyword evidence="2" id="KW-1185">Reference proteome</keyword>